<sequence>MTDAHAGPTFRIGDVVVRTGLSHRTVRHYDELGLVRPAGRSEGGFRLYTARDVERLLLIARMKPLGYSLDEMADLLDLVDRLEHPDDTGPLQERVAAFVAEAQDRRARLAERLAMADEFLGRLAALPDPGTPAP</sequence>
<dbReference type="SMART" id="SM00422">
    <property type="entry name" value="HTH_MERR"/>
    <property type="match status" value="1"/>
</dbReference>
<dbReference type="PANTHER" id="PTHR30204">
    <property type="entry name" value="REDOX-CYCLING DRUG-SENSING TRANSCRIPTIONAL ACTIVATOR SOXR"/>
    <property type="match status" value="1"/>
</dbReference>
<accession>A0ABW4LB78</accession>
<name>A0ABW4LB78_9MICO</name>
<dbReference type="Proteomes" id="UP001597347">
    <property type="component" value="Unassembled WGS sequence"/>
</dbReference>
<dbReference type="SUPFAM" id="SSF46955">
    <property type="entry name" value="Putative DNA-binding domain"/>
    <property type="match status" value="1"/>
</dbReference>
<dbReference type="InterPro" id="IPR000551">
    <property type="entry name" value="MerR-type_HTH_dom"/>
</dbReference>
<organism evidence="3 4">
    <name type="scientific">Amnibacterium endophyticum</name>
    <dbReference type="NCBI Taxonomy" id="2109337"/>
    <lineage>
        <taxon>Bacteria</taxon>
        <taxon>Bacillati</taxon>
        <taxon>Actinomycetota</taxon>
        <taxon>Actinomycetes</taxon>
        <taxon>Micrococcales</taxon>
        <taxon>Microbacteriaceae</taxon>
        <taxon>Amnibacterium</taxon>
    </lineage>
</organism>
<dbReference type="CDD" id="cd00592">
    <property type="entry name" value="HTH_MerR-like"/>
    <property type="match status" value="1"/>
</dbReference>
<evidence type="ECO:0000256" key="1">
    <source>
        <dbReference type="ARBA" id="ARBA00023125"/>
    </source>
</evidence>
<gene>
    <name evidence="3" type="ORF">ACFSBI_00165</name>
</gene>
<dbReference type="Gene3D" id="1.10.1660.10">
    <property type="match status" value="1"/>
</dbReference>
<dbReference type="PRINTS" id="PR00040">
    <property type="entry name" value="HTHMERR"/>
</dbReference>
<keyword evidence="1" id="KW-0238">DNA-binding</keyword>
<dbReference type="EMBL" id="JBHUEA010000001">
    <property type="protein sequence ID" value="MFD1719950.1"/>
    <property type="molecule type" value="Genomic_DNA"/>
</dbReference>
<proteinExistence type="predicted"/>
<evidence type="ECO:0000259" key="2">
    <source>
        <dbReference type="PROSITE" id="PS50937"/>
    </source>
</evidence>
<keyword evidence="4" id="KW-1185">Reference proteome</keyword>
<comment type="caution">
    <text evidence="3">The sequence shown here is derived from an EMBL/GenBank/DDBJ whole genome shotgun (WGS) entry which is preliminary data.</text>
</comment>
<dbReference type="RefSeq" id="WP_377931157.1">
    <property type="nucleotide sequence ID" value="NZ_JBHUEA010000001.1"/>
</dbReference>
<evidence type="ECO:0000313" key="3">
    <source>
        <dbReference type="EMBL" id="MFD1719950.1"/>
    </source>
</evidence>
<dbReference type="PROSITE" id="PS50937">
    <property type="entry name" value="HTH_MERR_2"/>
    <property type="match status" value="1"/>
</dbReference>
<protein>
    <submittedName>
        <fullName evidence="3">MerR family transcriptional regulator</fullName>
    </submittedName>
</protein>
<dbReference type="InterPro" id="IPR047057">
    <property type="entry name" value="MerR_fam"/>
</dbReference>
<reference evidence="4" key="1">
    <citation type="journal article" date="2019" name="Int. J. Syst. Evol. Microbiol.">
        <title>The Global Catalogue of Microorganisms (GCM) 10K type strain sequencing project: providing services to taxonomists for standard genome sequencing and annotation.</title>
        <authorList>
            <consortium name="The Broad Institute Genomics Platform"/>
            <consortium name="The Broad Institute Genome Sequencing Center for Infectious Disease"/>
            <person name="Wu L."/>
            <person name="Ma J."/>
        </authorList>
    </citation>
    <scope>NUCLEOTIDE SEQUENCE [LARGE SCALE GENOMIC DNA]</scope>
    <source>
        <strain evidence="4">CGMCC 1.12471</strain>
    </source>
</reference>
<feature type="domain" description="HTH merR-type" evidence="2">
    <location>
        <begin position="9"/>
        <end position="78"/>
    </location>
</feature>
<dbReference type="InterPro" id="IPR009061">
    <property type="entry name" value="DNA-bd_dom_put_sf"/>
</dbReference>
<evidence type="ECO:0000313" key="4">
    <source>
        <dbReference type="Proteomes" id="UP001597347"/>
    </source>
</evidence>
<dbReference type="PANTHER" id="PTHR30204:SF93">
    <property type="entry name" value="HTH MERR-TYPE DOMAIN-CONTAINING PROTEIN"/>
    <property type="match status" value="1"/>
</dbReference>
<dbReference type="Pfam" id="PF13411">
    <property type="entry name" value="MerR_1"/>
    <property type="match status" value="1"/>
</dbReference>